<feature type="region of interest" description="Disordered" evidence="1">
    <location>
        <begin position="127"/>
        <end position="153"/>
    </location>
</feature>
<evidence type="ECO:0000313" key="3">
    <source>
        <dbReference type="Proteomes" id="UP000824265"/>
    </source>
</evidence>
<protein>
    <submittedName>
        <fullName evidence="2">Uncharacterized protein</fullName>
    </submittedName>
</protein>
<reference evidence="2" key="1">
    <citation type="journal article" date="2021" name="PeerJ">
        <title>Extensive microbial diversity within the chicken gut microbiome revealed by metagenomics and culture.</title>
        <authorList>
            <person name="Gilroy R."/>
            <person name="Ravi A."/>
            <person name="Getino M."/>
            <person name="Pursley I."/>
            <person name="Horton D.L."/>
            <person name="Alikhan N.F."/>
            <person name="Baker D."/>
            <person name="Gharbi K."/>
            <person name="Hall N."/>
            <person name="Watson M."/>
            <person name="Adriaenssens E.M."/>
            <person name="Foster-Nyarko E."/>
            <person name="Jarju S."/>
            <person name="Secka A."/>
            <person name="Antonio M."/>
            <person name="Oren A."/>
            <person name="Chaudhuri R.R."/>
            <person name="La Ragione R."/>
            <person name="Hildebrand F."/>
            <person name="Pallen M.J."/>
        </authorList>
    </citation>
    <scope>NUCLEOTIDE SEQUENCE</scope>
    <source>
        <strain evidence="2">CHK195-6426</strain>
    </source>
</reference>
<dbReference type="Proteomes" id="UP000824265">
    <property type="component" value="Unassembled WGS sequence"/>
</dbReference>
<sequence>MTENEQRFLELQLKLSLGKLRRNMDQVPLEVLKTTYREPYKSLQRQIRELGFRYINSIIFEGTDGYILLEDKASMFSEIERAANCPEVQAGFRQALFEKADLEMVKLLSFQLNDTIQRIVRKYQSRAGREQKNGTEKQTGKRFADIVPAAENR</sequence>
<name>A0A9D1R5T8_9FIRM</name>
<dbReference type="EMBL" id="DXGH01000046">
    <property type="protein sequence ID" value="HIW81572.1"/>
    <property type="molecule type" value="Genomic_DNA"/>
</dbReference>
<gene>
    <name evidence="2" type="ORF">H9742_08660</name>
</gene>
<comment type="caution">
    <text evidence="2">The sequence shown here is derived from an EMBL/GenBank/DDBJ whole genome shotgun (WGS) entry which is preliminary data.</text>
</comment>
<proteinExistence type="predicted"/>
<evidence type="ECO:0000313" key="2">
    <source>
        <dbReference type="EMBL" id="HIW81572.1"/>
    </source>
</evidence>
<evidence type="ECO:0000256" key="1">
    <source>
        <dbReference type="SAM" id="MobiDB-lite"/>
    </source>
</evidence>
<dbReference type="AlphaFoldDB" id="A0A9D1R5T8"/>
<organism evidence="2 3">
    <name type="scientific">Candidatus Acetatifactor stercoripullorum</name>
    <dbReference type="NCBI Taxonomy" id="2838414"/>
    <lineage>
        <taxon>Bacteria</taxon>
        <taxon>Bacillati</taxon>
        <taxon>Bacillota</taxon>
        <taxon>Clostridia</taxon>
        <taxon>Lachnospirales</taxon>
        <taxon>Lachnospiraceae</taxon>
        <taxon>Acetatifactor</taxon>
    </lineage>
</organism>
<feature type="compositionally biased region" description="Basic and acidic residues" evidence="1">
    <location>
        <begin position="127"/>
        <end position="144"/>
    </location>
</feature>
<accession>A0A9D1R5T8</accession>
<reference evidence="2" key="2">
    <citation type="submission" date="2021-04" db="EMBL/GenBank/DDBJ databases">
        <authorList>
            <person name="Gilroy R."/>
        </authorList>
    </citation>
    <scope>NUCLEOTIDE SEQUENCE</scope>
    <source>
        <strain evidence="2">CHK195-6426</strain>
    </source>
</reference>